<proteinExistence type="predicted"/>
<feature type="compositionally biased region" description="Basic and acidic residues" evidence="1">
    <location>
        <begin position="58"/>
        <end position="70"/>
    </location>
</feature>
<dbReference type="EMBL" id="BLXT01005083">
    <property type="protein sequence ID" value="GFO19729.1"/>
    <property type="molecule type" value="Genomic_DNA"/>
</dbReference>
<evidence type="ECO:0000313" key="2">
    <source>
        <dbReference type="EMBL" id="GFO19729.1"/>
    </source>
</evidence>
<evidence type="ECO:0000256" key="1">
    <source>
        <dbReference type="SAM" id="MobiDB-lite"/>
    </source>
</evidence>
<organism evidence="2 3">
    <name type="scientific">Plakobranchus ocellatus</name>
    <dbReference type="NCBI Taxonomy" id="259542"/>
    <lineage>
        <taxon>Eukaryota</taxon>
        <taxon>Metazoa</taxon>
        <taxon>Spiralia</taxon>
        <taxon>Lophotrochozoa</taxon>
        <taxon>Mollusca</taxon>
        <taxon>Gastropoda</taxon>
        <taxon>Heterobranchia</taxon>
        <taxon>Euthyneura</taxon>
        <taxon>Panpulmonata</taxon>
        <taxon>Sacoglossa</taxon>
        <taxon>Placobranchoidea</taxon>
        <taxon>Plakobranchidae</taxon>
        <taxon>Plakobranchus</taxon>
    </lineage>
</organism>
<sequence>MLLLYCYLLPVNVPAEVLWLFGRGAFMLGNNTDIDRCVPYQVPDLDTGEFPREAGGGAERKEKDIKREGPPKIPAKCSAKSVAELLKAIRNTNDIDNTSQERLAAKEGMASSNPNLGQLI</sequence>
<name>A0AAV4BI06_9GAST</name>
<gene>
    <name evidence="2" type="ORF">PoB_004623400</name>
</gene>
<dbReference type="Proteomes" id="UP000735302">
    <property type="component" value="Unassembled WGS sequence"/>
</dbReference>
<keyword evidence="3" id="KW-1185">Reference proteome</keyword>
<protein>
    <submittedName>
        <fullName evidence="2">Uncharacterized protein</fullName>
    </submittedName>
</protein>
<accession>A0AAV4BI06</accession>
<feature type="region of interest" description="Disordered" evidence="1">
    <location>
        <begin position="48"/>
        <end position="75"/>
    </location>
</feature>
<evidence type="ECO:0000313" key="3">
    <source>
        <dbReference type="Proteomes" id="UP000735302"/>
    </source>
</evidence>
<comment type="caution">
    <text evidence="2">The sequence shown here is derived from an EMBL/GenBank/DDBJ whole genome shotgun (WGS) entry which is preliminary data.</text>
</comment>
<dbReference type="AlphaFoldDB" id="A0AAV4BI06"/>
<reference evidence="2 3" key="1">
    <citation type="journal article" date="2021" name="Elife">
        <title>Chloroplast acquisition without the gene transfer in kleptoplastic sea slugs, Plakobranchus ocellatus.</title>
        <authorList>
            <person name="Maeda T."/>
            <person name="Takahashi S."/>
            <person name="Yoshida T."/>
            <person name="Shimamura S."/>
            <person name="Takaki Y."/>
            <person name="Nagai Y."/>
            <person name="Toyoda A."/>
            <person name="Suzuki Y."/>
            <person name="Arimoto A."/>
            <person name="Ishii H."/>
            <person name="Satoh N."/>
            <person name="Nishiyama T."/>
            <person name="Hasebe M."/>
            <person name="Maruyama T."/>
            <person name="Minagawa J."/>
            <person name="Obokata J."/>
            <person name="Shigenobu S."/>
        </authorList>
    </citation>
    <scope>NUCLEOTIDE SEQUENCE [LARGE SCALE GENOMIC DNA]</scope>
</reference>